<dbReference type="Proteomes" id="UP000269793">
    <property type="component" value="Chromosome IV"/>
</dbReference>
<comment type="similarity">
    <text evidence="17">Belongs to the class VI-like SAM-binding methyltransferase superfamily. PEMT/PEM2 methyltransferase family.</text>
</comment>
<feature type="binding site" evidence="17">
    <location>
        <begin position="111"/>
        <end position="113"/>
    </location>
    <ligand>
        <name>S-adenosyl-L-methionine</name>
        <dbReference type="ChEBI" id="CHEBI:59789"/>
    </ligand>
</feature>
<feature type="topological domain" description="Lumenal" evidence="17">
    <location>
        <begin position="1"/>
        <end position="24"/>
    </location>
</feature>
<evidence type="ECO:0000256" key="19">
    <source>
        <dbReference type="SAM" id="Phobius"/>
    </source>
</evidence>
<feature type="transmembrane region" description="Helical" evidence="19">
    <location>
        <begin position="104"/>
        <end position="124"/>
    </location>
</feature>
<evidence type="ECO:0000256" key="18">
    <source>
        <dbReference type="SAM" id="MobiDB-lite"/>
    </source>
</evidence>
<dbReference type="InterPro" id="IPR024960">
    <property type="entry name" value="PEMT/MFAP"/>
</dbReference>
<dbReference type="PROSITE" id="PS51599">
    <property type="entry name" value="SAM_PEMT_PEM2"/>
    <property type="match status" value="1"/>
</dbReference>
<comment type="pathway">
    <text evidence="2">Lipid metabolism.</text>
</comment>
<evidence type="ECO:0000256" key="16">
    <source>
        <dbReference type="ARBA" id="ARBA00052459"/>
    </source>
</evidence>
<evidence type="ECO:0000256" key="17">
    <source>
        <dbReference type="HAMAP-Rule" id="MF_03216"/>
    </source>
</evidence>
<evidence type="ECO:0000313" key="21">
    <source>
        <dbReference type="Proteomes" id="UP000269793"/>
    </source>
</evidence>
<dbReference type="GO" id="GO:0032259">
    <property type="term" value="P:methylation"/>
    <property type="evidence" value="ECO:0007669"/>
    <property type="project" value="UniProtKB-KW"/>
</dbReference>
<feature type="transmembrane region" description="Helical" evidence="19">
    <location>
        <begin position="163"/>
        <end position="186"/>
    </location>
</feature>
<evidence type="ECO:0000256" key="4">
    <source>
        <dbReference type="ARBA" id="ARBA00022603"/>
    </source>
</evidence>
<evidence type="ECO:0000256" key="12">
    <source>
        <dbReference type="ARBA" id="ARBA00023136"/>
    </source>
</evidence>
<keyword evidence="14 17" id="KW-1208">Phospholipid metabolism</keyword>
<keyword evidence="6 17" id="KW-0949">S-adenosyl-L-methionine</keyword>
<keyword evidence="21" id="KW-1185">Reference proteome</keyword>
<sequence length="240" mass="26746">MADWWQTWLEPPAARRVGWVDVSRPSLWICVVSILFNPTFWNVVAQHEYRHKTITRILGGRRYLGCYMLAATIFTLGIVRDHLYQLALLEQPVHPTLLHPAVRVAAVLLFAVGTVLVVSSMWALGVTGTYLGDYFGILMDAMVTGFPFNVLSDPMYVGSTLNFVAVALWFARPAGLVLSALVWLTYRVALCFEGPFTARIYREAAEKKAAAAKKAAERKAAATPSRAPYATRSQTRKRAL</sequence>
<comment type="catalytic activity">
    <reaction evidence="16 17">
        <text>a 1,2-diacyl-sn-glycero-3-phospho-N-methylethanolamine + S-adenosyl-L-methionine = a 1,2-diacyl-sn-glycero-3-phospho-N,N-dimethylethanolamine + S-adenosyl-L-homocysteine + H(+)</text>
        <dbReference type="Rhea" id="RHEA:32735"/>
        <dbReference type="ChEBI" id="CHEBI:15378"/>
        <dbReference type="ChEBI" id="CHEBI:57856"/>
        <dbReference type="ChEBI" id="CHEBI:59789"/>
        <dbReference type="ChEBI" id="CHEBI:64572"/>
        <dbReference type="ChEBI" id="CHEBI:64573"/>
        <dbReference type="EC" id="2.1.1.71"/>
    </reaction>
</comment>
<feature type="topological domain" description="Cytoplasmic" evidence="17">
    <location>
        <begin position="80"/>
        <end position="106"/>
    </location>
</feature>
<keyword evidence="5 17" id="KW-0808">Transferase</keyword>
<feature type="transmembrane region" description="Helical" evidence="19">
    <location>
        <begin position="131"/>
        <end position="151"/>
    </location>
</feature>
<feature type="transmembrane region" description="Helical" evidence="19">
    <location>
        <begin position="64"/>
        <end position="84"/>
    </location>
</feature>
<evidence type="ECO:0000256" key="1">
    <source>
        <dbReference type="ARBA" id="ARBA00004969"/>
    </source>
</evidence>
<evidence type="ECO:0000256" key="15">
    <source>
        <dbReference type="ARBA" id="ARBA00051252"/>
    </source>
</evidence>
<dbReference type="PANTHER" id="PTHR15458:SF5">
    <property type="entry name" value="PHOSPHATIDYLETHANOLAMINE N-METHYLTRANSFERASE"/>
    <property type="match status" value="1"/>
</dbReference>
<keyword evidence="4 17" id="KW-0489">Methyltransferase</keyword>
<dbReference type="EC" id="2.1.1.71" evidence="17"/>
<keyword evidence="12 17" id="KW-0472">Membrane</keyword>
<dbReference type="PANTHER" id="PTHR15458">
    <property type="entry name" value="PHOSPHATIDYLETHANOLAMINE N-METHYLTRANSFERASE"/>
    <property type="match status" value="1"/>
</dbReference>
<feature type="topological domain" description="Cytoplasmic" evidence="17">
    <location>
        <begin position="192"/>
        <end position="240"/>
    </location>
</feature>
<accession>A0A3G2S6M6</accession>
<keyword evidence="7 17" id="KW-0812">Transmembrane</keyword>
<feature type="topological domain" description="Lumenal" evidence="17">
    <location>
        <begin position="128"/>
        <end position="170"/>
    </location>
</feature>
<evidence type="ECO:0000256" key="13">
    <source>
        <dbReference type="ARBA" id="ARBA00023209"/>
    </source>
</evidence>
<proteinExistence type="inferred from homology"/>
<keyword evidence="9 17" id="KW-1133">Transmembrane helix</keyword>
<organism evidence="20 21">
    <name type="scientific">Malassezia restricta (strain ATCC 96810 / NBRC 103918 / CBS 7877)</name>
    <name type="common">Seborrheic dermatitis infection agent</name>
    <dbReference type="NCBI Taxonomy" id="425264"/>
    <lineage>
        <taxon>Eukaryota</taxon>
        <taxon>Fungi</taxon>
        <taxon>Dikarya</taxon>
        <taxon>Basidiomycota</taxon>
        <taxon>Ustilaginomycotina</taxon>
        <taxon>Malasseziomycetes</taxon>
        <taxon>Malasseziales</taxon>
        <taxon>Malasseziaceae</taxon>
        <taxon>Malassezia</taxon>
    </lineage>
</organism>
<gene>
    <name evidence="20" type="primary">OPI3</name>
    <name evidence="20" type="ORF">DNF11_2536</name>
</gene>
<dbReference type="FunFam" id="1.20.120.1630:FF:000005">
    <property type="entry name" value="Phosphatidylethanolamine N-methyltransferase"/>
    <property type="match status" value="1"/>
</dbReference>
<name>A0A3G2S6M6_MALR7</name>
<keyword evidence="3 17" id="KW-0444">Lipid biosynthesis</keyword>
<evidence type="ECO:0000256" key="8">
    <source>
        <dbReference type="ARBA" id="ARBA00022824"/>
    </source>
</evidence>
<comment type="function">
    <text evidence="17">Catalyzes the second two steps of the methylation pathway of phosphatidylcholine biosynthesis, the SAM-dependent methylation of phosphatidylmonomethylethanolamine (PMME) to phosphatidyldimethylethanolamine (PDME) and of PDME to phosphatidylcholine (PC).</text>
</comment>
<keyword evidence="13 17" id="KW-0594">Phospholipid biosynthesis</keyword>
<dbReference type="HAMAP" id="MF_03216">
    <property type="entry name" value="PLMT"/>
    <property type="match status" value="1"/>
</dbReference>
<dbReference type="PIRSF" id="PIRSF005444">
    <property type="entry name" value="PEMT"/>
    <property type="match status" value="1"/>
</dbReference>
<evidence type="ECO:0000256" key="9">
    <source>
        <dbReference type="ARBA" id="ARBA00022989"/>
    </source>
</evidence>
<feature type="binding site" evidence="17">
    <location>
        <begin position="193"/>
        <end position="194"/>
    </location>
    <ligand>
        <name>S-adenosyl-L-methionine</name>
        <dbReference type="ChEBI" id="CHEBI:59789"/>
    </ligand>
</feature>
<evidence type="ECO:0000256" key="5">
    <source>
        <dbReference type="ARBA" id="ARBA00022679"/>
    </source>
</evidence>
<evidence type="ECO:0000256" key="10">
    <source>
        <dbReference type="ARBA" id="ARBA00023098"/>
    </source>
</evidence>
<protein>
    <recommendedName>
        <fullName evidence="17">Phosphatidyl-N-methylethanolamine N-methyltransferase</fullName>
        <ecNumber evidence="17">2.1.1.71</ecNumber>
    </recommendedName>
    <alternativeName>
        <fullName evidence="17">Phospholipid methyltransferase</fullName>
        <shortName evidence="17">PLMT</shortName>
    </alternativeName>
</protein>
<comment type="subcellular location">
    <subcellularLocation>
        <location evidence="17">Endoplasmic reticulum membrane</location>
        <topology evidence="17">Multi-pass membrane protein</topology>
    </subcellularLocation>
    <subcellularLocation>
        <location evidence="17">Mitochondrion membrane</location>
        <topology evidence="17">Multi-pass membrane protein</topology>
    </subcellularLocation>
</comment>
<dbReference type="UniPathway" id="UPA00753"/>
<dbReference type="Pfam" id="PF04191">
    <property type="entry name" value="PEMT"/>
    <property type="match status" value="1"/>
</dbReference>
<dbReference type="Gene3D" id="1.20.120.1630">
    <property type="match status" value="1"/>
</dbReference>
<evidence type="ECO:0000256" key="6">
    <source>
        <dbReference type="ARBA" id="ARBA00022691"/>
    </source>
</evidence>
<dbReference type="InterPro" id="IPR007318">
    <property type="entry name" value="Phopholipid_MeTrfase"/>
</dbReference>
<dbReference type="GO" id="GO:0000773">
    <property type="term" value="F:phosphatidyl-N-methylethanolamine N-methyltransferase activity"/>
    <property type="evidence" value="ECO:0007669"/>
    <property type="project" value="UniProtKB-UniRule"/>
</dbReference>
<dbReference type="AlphaFoldDB" id="A0A3G2S6M6"/>
<feature type="region of interest" description="Disordered" evidence="18">
    <location>
        <begin position="216"/>
        <end position="240"/>
    </location>
</feature>
<evidence type="ECO:0000256" key="3">
    <source>
        <dbReference type="ARBA" id="ARBA00022516"/>
    </source>
</evidence>
<dbReference type="EMBL" id="CP033151">
    <property type="protein sequence ID" value="AYO43486.1"/>
    <property type="molecule type" value="Genomic_DNA"/>
</dbReference>
<keyword evidence="11 17" id="KW-0496">Mitochondrion</keyword>
<dbReference type="STRING" id="425264.A0A3G2S6M6"/>
<feature type="transmembrane region" description="Helical" evidence="19">
    <location>
        <begin position="26"/>
        <end position="44"/>
    </location>
</feature>
<dbReference type="GO" id="GO:0031966">
    <property type="term" value="C:mitochondrial membrane"/>
    <property type="evidence" value="ECO:0007669"/>
    <property type="project" value="UniProtKB-SubCell"/>
</dbReference>
<reference evidence="20 21" key="1">
    <citation type="submission" date="2018-10" db="EMBL/GenBank/DDBJ databases">
        <title>Complete genome sequence of Malassezia restricta CBS 7877.</title>
        <authorList>
            <person name="Morand S.C."/>
            <person name="Bertignac M."/>
            <person name="Iltis A."/>
            <person name="Kolder I."/>
            <person name="Pirovano W."/>
            <person name="Jourdain R."/>
            <person name="Clavaud C."/>
        </authorList>
    </citation>
    <scope>NUCLEOTIDE SEQUENCE [LARGE SCALE GENOMIC DNA]</scope>
    <source>
        <strain evidence="20 21">CBS 7877</strain>
    </source>
</reference>
<evidence type="ECO:0000256" key="2">
    <source>
        <dbReference type="ARBA" id="ARBA00005189"/>
    </source>
</evidence>
<keyword evidence="10 17" id="KW-0443">Lipid metabolism</keyword>
<dbReference type="GO" id="GO:0005789">
    <property type="term" value="C:endoplasmic reticulum membrane"/>
    <property type="evidence" value="ECO:0007669"/>
    <property type="project" value="UniProtKB-SubCell"/>
</dbReference>
<dbReference type="VEuPathDB" id="FungiDB:DNF11_2536"/>
<keyword evidence="8 17" id="KW-0256">Endoplasmic reticulum</keyword>
<comment type="pathway">
    <text evidence="1 17">Phospholipid metabolism; phosphatidylcholine biosynthesis.</text>
</comment>
<evidence type="ECO:0000256" key="7">
    <source>
        <dbReference type="ARBA" id="ARBA00022692"/>
    </source>
</evidence>
<evidence type="ECO:0000256" key="11">
    <source>
        <dbReference type="ARBA" id="ARBA00023128"/>
    </source>
</evidence>
<comment type="catalytic activity">
    <reaction evidence="15">
        <text>a 1,2-diacyl-sn-glycero-3-phospho-N,N-dimethylethanolamine + S-adenosyl-L-methionine = a 1,2-diacyl-sn-glycero-3-phosphocholine + S-adenosyl-L-homocysteine + H(+)</text>
        <dbReference type="Rhea" id="RHEA:32739"/>
        <dbReference type="ChEBI" id="CHEBI:15378"/>
        <dbReference type="ChEBI" id="CHEBI:57643"/>
        <dbReference type="ChEBI" id="CHEBI:57856"/>
        <dbReference type="ChEBI" id="CHEBI:59789"/>
        <dbReference type="ChEBI" id="CHEBI:64572"/>
        <dbReference type="EC" id="2.1.1.71"/>
    </reaction>
</comment>
<dbReference type="OrthoDB" id="8300106at2759"/>
<evidence type="ECO:0000313" key="20">
    <source>
        <dbReference type="EMBL" id="AYO43486.1"/>
    </source>
</evidence>
<dbReference type="GO" id="GO:0006656">
    <property type="term" value="P:phosphatidylcholine biosynthetic process"/>
    <property type="evidence" value="ECO:0007669"/>
    <property type="project" value="UniProtKB-UniRule"/>
</dbReference>
<evidence type="ECO:0000256" key="14">
    <source>
        <dbReference type="ARBA" id="ARBA00023264"/>
    </source>
</evidence>
<feature type="topological domain" description="Lumenal" evidence="17">
    <location>
        <begin position="46"/>
        <end position="57"/>
    </location>
</feature>
<feature type="intramembrane region" description="Helical" evidence="17">
    <location>
        <begin position="25"/>
        <end position="45"/>
    </location>
</feature>